<dbReference type="Proteomes" id="UP000583752">
    <property type="component" value="Unassembled WGS sequence"/>
</dbReference>
<organism evidence="1 2">
    <name type="scientific">Massilia polaris</name>
    <dbReference type="NCBI Taxonomy" id="2728846"/>
    <lineage>
        <taxon>Bacteria</taxon>
        <taxon>Pseudomonadati</taxon>
        <taxon>Pseudomonadota</taxon>
        <taxon>Betaproteobacteria</taxon>
        <taxon>Burkholderiales</taxon>
        <taxon>Oxalobacteraceae</taxon>
        <taxon>Telluria group</taxon>
        <taxon>Massilia</taxon>
    </lineage>
</organism>
<reference evidence="1 2" key="1">
    <citation type="submission" date="2020-04" db="EMBL/GenBank/DDBJ databases">
        <title>Massilia sp. RP-1-19 isolated from soil.</title>
        <authorList>
            <person name="Dahal R.H."/>
        </authorList>
    </citation>
    <scope>NUCLEOTIDE SEQUENCE [LARGE SCALE GENOMIC DNA]</scope>
    <source>
        <strain evidence="1 2">RP-1-19</strain>
    </source>
</reference>
<evidence type="ECO:0000313" key="1">
    <source>
        <dbReference type="EMBL" id="NML61149.1"/>
    </source>
</evidence>
<keyword evidence="2" id="KW-1185">Reference proteome</keyword>
<name>A0A848HLZ9_9BURK</name>
<dbReference type="RefSeq" id="WP_169464854.1">
    <property type="nucleotide sequence ID" value="NZ_JABBGG010000004.1"/>
</dbReference>
<protein>
    <submittedName>
        <fullName evidence="1">Uncharacterized protein</fullName>
    </submittedName>
</protein>
<evidence type="ECO:0000313" key="2">
    <source>
        <dbReference type="Proteomes" id="UP000583752"/>
    </source>
</evidence>
<gene>
    <name evidence="1" type="ORF">HHL21_08660</name>
</gene>
<dbReference type="AlphaFoldDB" id="A0A848HLZ9"/>
<accession>A0A848HLZ9</accession>
<dbReference type="EMBL" id="JABBGG010000004">
    <property type="protein sequence ID" value="NML61149.1"/>
    <property type="molecule type" value="Genomic_DNA"/>
</dbReference>
<proteinExistence type="predicted"/>
<sequence length="266" mass="31513">MSKLVSRLYSDYFMPSRLPKYERFIRAAHDMGFAQTSVREFFESTGNGNAVDGRKVVVHRHDIDTDLRTARKLFELEQKYHIKSSFYFRLSTLDFGLMREIEDYGSEASYHYEELATFAKQNRIRNAAAIRSRMSEIRQTFIANFCAIEQRLDRKMTTVASHGDFANRRLKLNNTEVLNDPQLRDSCGIKCETYDQAFLQHFDFYVADKPHPQYYHPSCPFEALGKYQRICFLTHPRQFETNWVENTKDNLFRFYDGARWKAVRHS</sequence>
<comment type="caution">
    <text evidence="1">The sequence shown here is derived from an EMBL/GenBank/DDBJ whole genome shotgun (WGS) entry which is preliminary data.</text>
</comment>